<evidence type="ECO:0000313" key="1">
    <source>
        <dbReference type="EMBL" id="CAE7212861.1"/>
    </source>
</evidence>
<reference evidence="1" key="1">
    <citation type="submission" date="2021-02" db="EMBL/GenBank/DDBJ databases">
        <authorList>
            <person name="Dougan E. K."/>
            <person name="Rhodes N."/>
            <person name="Thang M."/>
            <person name="Chan C."/>
        </authorList>
    </citation>
    <scope>NUCLEOTIDE SEQUENCE</scope>
</reference>
<dbReference type="AlphaFoldDB" id="A0A812JRP5"/>
<comment type="caution">
    <text evidence="1">The sequence shown here is derived from an EMBL/GenBank/DDBJ whole genome shotgun (WGS) entry which is preliminary data.</text>
</comment>
<evidence type="ECO:0000313" key="2">
    <source>
        <dbReference type="Proteomes" id="UP000604046"/>
    </source>
</evidence>
<proteinExistence type="predicted"/>
<dbReference type="Proteomes" id="UP000604046">
    <property type="component" value="Unassembled WGS sequence"/>
</dbReference>
<organism evidence="1 2">
    <name type="scientific">Symbiodinium natans</name>
    <dbReference type="NCBI Taxonomy" id="878477"/>
    <lineage>
        <taxon>Eukaryota</taxon>
        <taxon>Sar</taxon>
        <taxon>Alveolata</taxon>
        <taxon>Dinophyceae</taxon>
        <taxon>Suessiales</taxon>
        <taxon>Symbiodiniaceae</taxon>
        <taxon>Symbiodinium</taxon>
    </lineage>
</organism>
<accession>A0A812JRP5</accession>
<gene>
    <name evidence="1" type="ORF">SNAT2548_LOCUS7253</name>
</gene>
<sequence>MTLPQAAETAPSGEECAAAVCSEHHVLRVMLTALRPTDAGGLAAASQRFGETWCAVPSYGMASARVIQLRRVTWSRDQPAFLALRAPATRATSTAAPRDLAHATVAVQFWSASGQ</sequence>
<keyword evidence="2" id="KW-1185">Reference proteome</keyword>
<name>A0A812JRP5_9DINO</name>
<protein>
    <submittedName>
        <fullName evidence="1">Uncharacterized protein</fullName>
    </submittedName>
</protein>
<dbReference type="EMBL" id="CAJNDS010000502">
    <property type="protein sequence ID" value="CAE7212861.1"/>
    <property type="molecule type" value="Genomic_DNA"/>
</dbReference>